<dbReference type="GO" id="GO:0016413">
    <property type="term" value="F:O-acetyltransferase activity"/>
    <property type="evidence" value="ECO:0007669"/>
    <property type="project" value="InterPro"/>
</dbReference>
<dbReference type="PANTHER" id="PTHR32285">
    <property type="entry name" value="PROTEIN TRICHOME BIREFRINGENCE-LIKE 9-RELATED"/>
    <property type="match status" value="1"/>
</dbReference>
<evidence type="ECO:0000256" key="1">
    <source>
        <dbReference type="ARBA" id="ARBA00004167"/>
    </source>
</evidence>
<keyword evidence="5 7" id="KW-1133">Transmembrane helix</keyword>
<comment type="subcellular location">
    <subcellularLocation>
        <location evidence="1">Membrane</location>
        <topology evidence="1">Single-pass membrane protein</topology>
    </subcellularLocation>
</comment>
<dbReference type="EMBL" id="OX451736">
    <property type="protein sequence ID" value="CAI8587645.1"/>
    <property type="molecule type" value="Genomic_DNA"/>
</dbReference>
<dbReference type="Pfam" id="PF14416">
    <property type="entry name" value="PMR5N"/>
    <property type="match status" value="1"/>
</dbReference>
<dbReference type="Proteomes" id="UP001157006">
    <property type="component" value="Chromosome 1L"/>
</dbReference>
<sequence length="435" mass="50024">MKSRTSKYDSISLSKTFLPHALHLLLPIVLLPIVLLCLYLYPLYHTKSQTNELHYATVSPPPPPYSVNDIHKVDDPSCDYFNGKWIHDKTGPLYNGTTCVTIKESQNCITNGRPDSNYLYYRWNPTQCNLPRFEPNTFLQLSKNKHISFVGDSLARNQFESLLCMLSSLSKPKPVHHKGSHWWHFESHNATLSVYWSPFLVQGDARSKLGPSLNTIHLDRVNGKWEKDMDGMDLVVLSFGNWFNVPSIYYEKGLVIGCLNCSSYGLNYTDIGFYVPLRKALRKSLNRIIERRVGKRNEIGVIVRTFSPSHFDGDWDKSGTCSKKEPYENGEKEIGEMESEIRRVEIEEVENAKVKAREFGGVRFEVLDVTQLALLRPDGHPGAYMNPFPFKNGVPERVQNDCVHWCLPGAIDTWNEIFLEMMKKWELEGQQWSEL</sequence>
<evidence type="ECO:0000256" key="2">
    <source>
        <dbReference type="ARBA" id="ARBA00007727"/>
    </source>
</evidence>
<dbReference type="GO" id="GO:0016020">
    <property type="term" value="C:membrane"/>
    <property type="evidence" value="ECO:0007669"/>
    <property type="project" value="UniProtKB-SubCell"/>
</dbReference>
<dbReference type="InterPro" id="IPR025846">
    <property type="entry name" value="TBL_N"/>
</dbReference>
<keyword evidence="11" id="KW-1185">Reference proteome</keyword>
<evidence type="ECO:0000256" key="4">
    <source>
        <dbReference type="ARBA" id="ARBA00022968"/>
    </source>
</evidence>
<evidence type="ECO:0000256" key="3">
    <source>
        <dbReference type="ARBA" id="ARBA00022692"/>
    </source>
</evidence>
<evidence type="ECO:0000256" key="5">
    <source>
        <dbReference type="ARBA" id="ARBA00022989"/>
    </source>
</evidence>
<dbReference type="Pfam" id="PF13839">
    <property type="entry name" value="PC-Esterase"/>
    <property type="match status" value="1"/>
</dbReference>
<evidence type="ECO:0008006" key="12">
    <source>
        <dbReference type="Google" id="ProtNLM"/>
    </source>
</evidence>
<evidence type="ECO:0000259" key="9">
    <source>
        <dbReference type="Pfam" id="PF14416"/>
    </source>
</evidence>
<evidence type="ECO:0000313" key="10">
    <source>
        <dbReference type="EMBL" id="CAI8587645.1"/>
    </source>
</evidence>
<name>A0AAV0YNE6_VICFA</name>
<evidence type="ECO:0000313" key="11">
    <source>
        <dbReference type="Proteomes" id="UP001157006"/>
    </source>
</evidence>
<evidence type="ECO:0000259" key="8">
    <source>
        <dbReference type="Pfam" id="PF13839"/>
    </source>
</evidence>
<dbReference type="GO" id="GO:0005794">
    <property type="term" value="C:Golgi apparatus"/>
    <property type="evidence" value="ECO:0007669"/>
    <property type="project" value="TreeGrafter"/>
</dbReference>
<dbReference type="AlphaFoldDB" id="A0AAV0YNE6"/>
<protein>
    <recommendedName>
        <fullName evidence="12">Trichome birefringence-like N-terminal domain-containing protein</fullName>
    </recommendedName>
</protein>
<feature type="domain" description="Trichome birefringence-like N-terminal" evidence="9">
    <location>
        <begin position="77"/>
        <end position="129"/>
    </location>
</feature>
<reference evidence="10 11" key="1">
    <citation type="submission" date="2023-01" db="EMBL/GenBank/DDBJ databases">
        <authorList>
            <person name="Kreplak J."/>
        </authorList>
    </citation>
    <scope>NUCLEOTIDE SEQUENCE [LARGE SCALE GENOMIC DNA]</scope>
</reference>
<proteinExistence type="inferred from homology"/>
<accession>A0AAV0YNE6</accession>
<evidence type="ECO:0000256" key="6">
    <source>
        <dbReference type="ARBA" id="ARBA00023136"/>
    </source>
</evidence>
<dbReference type="PANTHER" id="PTHR32285:SF347">
    <property type="entry name" value="PMR5_CAS1P GDSL_SGNH-LIKE ACYL-ESTERASE FAMILY PROTEIN"/>
    <property type="match status" value="1"/>
</dbReference>
<dbReference type="InterPro" id="IPR029962">
    <property type="entry name" value="TBL"/>
</dbReference>
<keyword evidence="4" id="KW-0735">Signal-anchor</keyword>
<gene>
    <name evidence="10" type="ORF">VFH_I309520</name>
</gene>
<comment type="similarity">
    <text evidence="2">Belongs to the PC-esterase family. TBL subfamily.</text>
</comment>
<organism evidence="10 11">
    <name type="scientific">Vicia faba</name>
    <name type="common">Broad bean</name>
    <name type="synonym">Faba vulgaris</name>
    <dbReference type="NCBI Taxonomy" id="3906"/>
    <lineage>
        <taxon>Eukaryota</taxon>
        <taxon>Viridiplantae</taxon>
        <taxon>Streptophyta</taxon>
        <taxon>Embryophyta</taxon>
        <taxon>Tracheophyta</taxon>
        <taxon>Spermatophyta</taxon>
        <taxon>Magnoliopsida</taxon>
        <taxon>eudicotyledons</taxon>
        <taxon>Gunneridae</taxon>
        <taxon>Pentapetalae</taxon>
        <taxon>rosids</taxon>
        <taxon>fabids</taxon>
        <taxon>Fabales</taxon>
        <taxon>Fabaceae</taxon>
        <taxon>Papilionoideae</taxon>
        <taxon>50 kb inversion clade</taxon>
        <taxon>NPAAA clade</taxon>
        <taxon>Hologalegina</taxon>
        <taxon>IRL clade</taxon>
        <taxon>Fabeae</taxon>
        <taxon>Vicia</taxon>
    </lineage>
</organism>
<feature type="transmembrane region" description="Helical" evidence="7">
    <location>
        <begin position="21"/>
        <end position="41"/>
    </location>
</feature>
<evidence type="ECO:0000256" key="7">
    <source>
        <dbReference type="SAM" id="Phobius"/>
    </source>
</evidence>
<keyword evidence="3 7" id="KW-0812">Transmembrane</keyword>
<keyword evidence="6 7" id="KW-0472">Membrane</keyword>
<dbReference type="InterPro" id="IPR026057">
    <property type="entry name" value="TBL_C"/>
</dbReference>
<feature type="domain" description="Trichome birefringence-like C-terminal" evidence="8">
    <location>
        <begin position="130"/>
        <end position="421"/>
    </location>
</feature>